<dbReference type="GO" id="GO:0016787">
    <property type="term" value="F:hydrolase activity"/>
    <property type="evidence" value="ECO:0007669"/>
    <property type="project" value="UniProtKB-KW"/>
</dbReference>
<dbReference type="Pfam" id="PF02129">
    <property type="entry name" value="Peptidase_S15"/>
    <property type="match status" value="1"/>
</dbReference>
<dbReference type="Gene3D" id="3.40.50.1820">
    <property type="entry name" value="alpha/beta hydrolase"/>
    <property type="match status" value="1"/>
</dbReference>
<dbReference type="PANTHER" id="PTHR42103">
    <property type="entry name" value="ALPHA/BETA-HYDROLASES SUPERFAMILY PROTEIN"/>
    <property type="match status" value="1"/>
</dbReference>
<dbReference type="InterPro" id="IPR029058">
    <property type="entry name" value="AB_hydrolase_fold"/>
</dbReference>
<sequence length="218" mass="24516">MDNKIVEVFIPGPAGRMEAKYYKSEKITSPIALVLQPHPQYGGTMNNKVVVDTFHTFMENGFSVCRVNFRGVGKSDGEFDNGQGELADAAAALDWLERENFDNSQCWVSGFSFGSLIAMQLLMRRPEINRFIAISPQPNVYDFSFLSPCPTSGLMIYGKKDELVPLEHITDLDKRLSAQKGIKVDFQAINDANHFFTKTEDVLVKSLDKYIKKESALF</sequence>
<dbReference type="SUPFAM" id="SSF53474">
    <property type="entry name" value="alpha/beta-Hydrolases"/>
    <property type="match status" value="1"/>
</dbReference>
<protein>
    <submittedName>
        <fullName evidence="2">Alpha/beta fold hydrolase</fullName>
    </submittedName>
</protein>
<dbReference type="EMBL" id="CP038852">
    <property type="protein sequence ID" value="QIZ20633.1"/>
    <property type="molecule type" value="Genomic_DNA"/>
</dbReference>
<name>A0A6H1Q2N5_9PROT</name>
<dbReference type="AlphaFoldDB" id="A0A6H1Q2N5"/>
<evidence type="ECO:0000313" key="2">
    <source>
        <dbReference type="EMBL" id="QIZ20633.1"/>
    </source>
</evidence>
<dbReference type="Proteomes" id="UP000501094">
    <property type="component" value="Chromosome"/>
</dbReference>
<dbReference type="InterPro" id="IPR000383">
    <property type="entry name" value="Xaa-Pro-like_dom"/>
</dbReference>
<gene>
    <name evidence="2" type="ORF">E5R92_02380</name>
</gene>
<accession>A0A6H1Q2N5</accession>
<keyword evidence="2" id="KW-0378">Hydrolase</keyword>
<feature type="domain" description="Xaa-Pro dipeptidyl-peptidase-like" evidence="1">
    <location>
        <begin position="33"/>
        <end position="145"/>
    </location>
</feature>
<proteinExistence type="predicted"/>
<evidence type="ECO:0000313" key="3">
    <source>
        <dbReference type="Proteomes" id="UP000501094"/>
    </source>
</evidence>
<dbReference type="PANTHER" id="PTHR42103:SF2">
    <property type="entry name" value="AB HYDROLASE-1 DOMAIN-CONTAINING PROTEIN"/>
    <property type="match status" value="1"/>
</dbReference>
<reference evidence="2 3" key="1">
    <citation type="journal article" date="2020" name="Nat. Microbiol.">
        <title>Lysogenic host-virus interactions in SAR11 marine bacteria.</title>
        <authorList>
            <person name="Morris R.M."/>
            <person name="Cain K.R."/>
            <person name="Hvorecny K.L."/>
            <person name="Kollman J.M."/>
        </authorList>
    </citation>
    <scope>NUCLEOTIDE SEQUENCE [LARGE SCALE GENOMIC DNA]</scope>
    <source>
        <strain evidence="2 3">NP1</strain>
    </source>
</reference>
<keyword evidence="3" id="KW-1185">Reference proteome</keyword>
<evidence type="ECO:0000259" key="1">
    <source>
        <dbReference type="Pfam" id="PF02129"/>
    </source>
</evidence>
<organism evidence="2 3">
    <name type="scientific">Candidatus Pelagibacter giovannonii</name>
    <dbReference type="NCBI Taxonomy" id="2563896"/>
    <lineage>
        <taxon>Bacteria</taxon>
        <taxon>Pseudomonadati</taxon>
        <taxon>Pseudomonadota</taxon>
        <taxon>Alphaproteobacteria</taxon>
        <taxon>Candidatus Pelagibacterales</taxon>
        <taxon>Candidatus Pelagibacteraceae</taxon>
        <taxon>Candidatus Pelagibacter</taxon>
    </lineage>
</organism>
<dbReference type="KEGG" id="peg:E5R92_02380"/>